<evidence type="ECO:0000256" key="4">
    <source>
        <dbReference type="ARBA" id="ARBA00022692"/>
    </source>
</evidence>
<evidence type="ECO:0000256" key="6">
    <source>
        <dbReference type="ARBA" id="ARBA00023098"/>
    </source>
</evidence>
<evidence type="ECO:0000256" key="3">
    <source>
        <dbReference type="ARBA" id="ARBA00022679"/>
    </source>
</evidence>
<evidence type="ECO:0000256" key="10">
    <source>
        <dbReference type="SAM" id="Phobius"/>
    </source>
</evidence>
<organism evidence="11">
    <name type="scientific">marine sediment metagenome</name>
    <dbReference type="NCBI Taxonomy" id="412755"/>
    <lineage>
        <taxon>unclassified sequences</taxon>
        <taxon>metagenomes</taxon>
        <taxon>ecological metagenomes</taxon>
    </lineage>
</organism>
<keyword evidence="2" id="KW-0444">Lipid biosynthesis</keyword>
<keyword evidence="7 10" id="KW-0472">Membrane</keyword>
<dbReference type="GO" id="GO:0005886">
    <property type="term" value="C:plasma membrane"/>
    <property type="evidence" value="ECO:0007669"/>
    <property type="project" value="InterPro"/>
</dbReference>
<dbReference type="PANTHER" id="PTHR30309">
    <property type="entry name" value="INNER MEMBRANE PROTEIN YGIH"/>
    <property type="match status" value="1"/>
</dbReference>
<dbReference type="InterPro" id="IPR003811">
    <property type="entry name" value="G3P_acylTferase_PlsY"/>
</dbReference>
<evidence type="ECO:0000256" key="8">
    <source>
        <dbReference type="ARBA" id="ARBA00023209"/>
    </source>
</evidence>
<reference evidence="11" key="1">
    <citation type="journal article" date="2014" name="Front. Microbiol.">
        <title>High frequency of phylogenetically diverse reductive dehalogenase-homologous genes in deep subseafloor sedimentary metagenomes.</title>
        <authorList>
            <person name="Kawai M."/>
            <person name="Futagami T."/>
            <person name="Toyoda A."/>
            <person name="Takaki Y."/>
            <person name="Nishi S."/>
            <person name="Hori S."/>
            <person name="Arai W."/>
            <person name="Tsubouchi T."/>
            <person name="Morono Y."/>
            <person name="Uchiyama I."/>
            <person name="Ito T."/>
            <person name="Fujiyama A."/>
            <person name="Inagaki F."/>
            <person name="Takami H."/>
        </authorList>
    </citation>
    <scope>NUCLEOTIDE SEQUENCE</scope>
    <source>
        <strain evidence="11">Expedition CK06-06</strain>
    </source>
</reference>
<evidence type="ECO:0000256" key="5">
    <source>
        <dbReference type="ARBA" id="ARBA00022989"/>
    </source>
</evidence>
<dbReference type="GO" id="GO:0043772">
    <property type="term" value="F:acyl-phosphate glycerol-3-phosphate acyltransferase activity"/>
    <property type="evidence" value="ECO:0007669"/>
    <property type="project" value="InterPro"/>
</dbReference>
<keyword evidence="1" id="KW-1003">Cell membrane</keyword>
<keyword evidence="3" id="KW-0808">Transferase</keyword>
<feature type="transmembrane region" description="Helical" evidence="10">
    <location>
        <begin position="202"/>
        <end position="223"/>
    </location>
</feature>
<feature type="transmembrane region" description="Helical" evidence="10">
    <location>
        <begin position="117"/>
        <end position="135"/>
    </location>
</feature>
<keyword evidence="5 10" id="KW-1133">Transmembrane helix</keyword>
<dbReference type="PANTHER" id="PTHR30309:SF0">
    <property type="entry name" value="GLYCEROL-3-PHOSPHATE ACYLTRANSFERASE-RELATED"/>
    <property type="match status" value="1"/>
</dbReference>
<dbReference type="SMART" id="SM01207">
    <property type="entry name" value="G3P_acyltransf"/>
    <property type="match status" value="1"/>
</dbReference>
<feature type="transmembrane region" description="Helical" evidence="10">
    <location>
        <begin position="63"/>
        <end position="86"/>
    </location>
</feature>
<dbReference type="Pfam" id="PF02660">
    <property type="entry name" value="G3P_acyltransf"/>
    <property type="match status" value="1"/>
</dbReference>
<evidence type="ECO:0000256" key="9">
    <source>
        <dbReference type="ARBA" id="ARBA00023264"/>
    </source>
</evidence>
<feature type="transmembrane region" description="Helical" evidence="10">
    <location>
        <begin position="6"/>
        <end position="29"/>
    </location>
</feature>
<dbReference type="HAMAP" id="MF_01043">
    <property type="entry name" value="PlsY"/>
    <property type="match status" value="1"/>
</dbReference>
<evidence type="ECO:0000256" key="7">
    <source>
        <dbReference type="ARBA" id="ARBA00023136"/>
    </source>
</evidence>
<keyword evidence="8" id="KW-0594">Phospholipid biosynthesis</keyword>
<protein>
    <submittedName>
        <fullName evidence="11">Uncharacterized protein</fullName>
    </submittedName>
</protein>
<dbReference type="AlphaFoldDB" id="X0SHT7"/>
<evidence type="ECO:0000313" key="11">
    <source>
        <dbReference type="EMBL" id="GAF80574.1"/>
    </source>
</evidence>
<accession>X0SHT7</accession>
<feature type="transmembrane region" description="Helical" evidence="10">
    <location>
        <begin position="92"/>
        <end position="110"/>
    </location>
</feature>
<dbReference type="EMBL" id="BARS01002063">
    <property type="protein sequence ID" value="GAF80574.1"/>
    <property type="molecule type" value="Genomic_DNA"/>
</dbReference>
<sequence length="229" mass="24979">MNSIESNAWLALIAAIAYIVGSFPTAYFVTKGMSKKDIRFEGSHNVGAMNAYSLIKSNRSEKLAATGLVTILFTDMGKGVLAIYVVRWLALLGYNHQAALIIGSLFVILGHNYPFCFKFREGGIGFATFMGVLLALKAPALPIWVGTMLLAIFVAEYIQVRKWNLTSLSKIISIIGTQLPGRLAGLGIALVPLYFFNPRLLFPVLAATVLILIKHTDSIKALVRASKSR</sequence>
<name>X0SHT7_9ZZZZ</name>
<keyword evidence="6" id="KW-0443">Lipid metabolism</keyword>
<evidence type="ECO:0000256" key="1">
    <source>
        <dbReference type="ARBA" id="ARBA00022475"/>
    </source>
</evidence>
<gene>
    <name evidence="11" type="ORF">S01H1_03850</name>
</gene>
<proteinExistence type="inferred from homology"/>
<dbReference type="GO" id="GO:0008654">
    <property type="term" value="P:phospholipid biosynthetic process"/>
    <property type="evidence" value="ECO:0007669"/>
    <property type="project" value="UniProtKB-KW"/>
</dbReference>
<keyword evidence="9" id="KW-1208">Phospholipid metabolism</keyword>
<keyword evidence="4 10" id="KW-0812">Transmembrane</keyword>
<comment type="caution">
    <text evidence="11">The sequence shown here is derived from an EMBL/GenBank/DDBJ whole genome shotgun (WGS) entry which is preliminary data.</text>
</comment>
<evidence type="ECO:0000256" key="2">
    <source>
        <dbReference type="ARBA" id="ARBA00022516"/>
    </source>
</evidence>